<reference evidence="1" key="1">
    <citation type="journal article" date="2022" name="bioRxiv">
        <title>Sequencing and chromosome-scale assembly of the giantPleurodeles waltlgenome.</title>
        <authorList>
            <person name="Brown T."/>
            <person name="Elewa A."/>
            <person name="Iarovenko S."/>
            <person name="Subramanian E."/>
            <person name="Araus A.J."/>
            <person name="Petzold A."/>
            <person name="Susuki M."/>
            <person name="Suzuki K.-i.T."/>
            <person name="Hayashi T."/>
            <person name="Toyoda A."/>
            <person name="Oliveira C."/>
            <person name="Osipova E."/>
            <person name="Leigh N.D."/>
            <person name="Simon A."/>
            <person name="Yun M.H."/>
        </authorList>
    </citation>
    <scope>NUCLEOTIDE SEQUENCE</scope>
    <source>
        <strain evidence="1">20211129_DDA</strain>
        <tissue evidence="1">Liver</tissue>
    </source>
</reference>
<evidence type="ECO:0000313" key="1">
    <source>
        <dbReference type="EMBL" id="KAJ1193560.1"/>
    </source>
</evidence>
<sequence>MKVNTKVDFRYLGRGTKLGLSRGVEKRVEIISNNGEGGRRCRSHDPVSRLLARPCLTTAGTAASTTLSDDCWYDPVSRLMARPCLMTDGTTLSHDRWNDFIS</sequence>
<dbReference type="AlphaFoldDB" id="A0AAV7UZQ5"/>
<keyword evidence="2" id="KW-1185">Reference proteome</keyword>
<name>A0AAV7UZQ5_PLEWA</name>
<dbReference type="EMBL" id="JANPWB010000004">
    <property type="protein sequence ID" value="KAJ1193560.1"/>
    <property type="molecule type" value="Genomic_DNA"/>
</dbReference>
<evidence type="ECO:0000313" key="2">
    <source>
        <dbReference type="Proteomes" id="UP001066276"/>
    </source>
</evidence>
<comment type="caution">
    <text evidence="1">The sequence shown here is derived from an EMBL/GenBank/DDBJ whole genome shotgun (WGS) entry which is preliminary data.</text>
</comment>
<dbReference type="Proteomes" id="UP001066276">
    <property type="component" value="Chromosome 2_2"/>
</dbReference>
<organism evidence="1 2">
    <name type="scientific">Pleurodeles waltl</name>
    <name type="common">Iberian ribbed newt</name>
    <dbReference type="NCBI Taxonomy" id="8319"/>
    <lineage>
        <taxon>Eukaryota</taxon>
        <taxon>Metazoa</taxon>
        <taxon>Chordata</taxon>
        <taxon>Craniata</taxon>
        <taxon>Vertebrata</taxon>
        <taxon>Euteleostomi</taxon>
        <taxon>Amphibia</taxon>
        <taxon>Batrachia</taxon>
        <taxon>Caudata</taxon>
        <taxon>Salamandroidea</taxon>
        <taxon>Salamandridae</taxon>
        <taxon>Pleurodelinae</taxon>
        <taxon>Pleurodeles</taxon>
    </lineage>
</organism>
<gene>
    <name evidence="1" type="ORF">NDU88_002857</name>
</gene>
<protein>
    <submittedName>
        <fullName evidence="1">Uncharacterized protein</fullName>
    </submittedName>
</protein>
<proteinExistence type="predicted"/>
<accession>A0AAV7UZQ5</accession>